<dbReference type="PROSITE" id="PS50102">
    <property type="entry name" value="RRM"/>
    <property type="match status" value="1"/>
</dbReference>
<feature type="region of interest" description="Disordered" evidence="8">
    <location>
        <begin position="839"/>
        <end position="875"/>
    </location>
</feature>
<keyword evidence="11" id="KW-1185">Reference proteome</keyword>
<dbReference type="SUPFAM" id="SSF54928">
    <property type="entry name" value="RNA-binding domain, RBD"/>
    <property type="match status" value="1"/>
</dbReference>
<dbReference type="InterPro" id="IPR019186">
    <property type="entry name" value="Nucleolar_protein_12"/>
</dbReference>
<dbReference type="OrthoDB" id="21643at2759"/>
<protein>
    <recommendedName>
        <fullName evidence="9">RRM domain-containing protein</fullName>
    </recommendedName>
</protein>
<dbReference type="Gene3D" id="3.30.70.330">
    <property type="match status" value="1"/>
</dbReference>
<sequence>MSQKRRAKAKGKGPEVLFDEKARAEYLTGFRKRKQERKQAGREYLAKKAKEEQLAARKELRDARKEKAAENVREQRKAFGLEAEGESDLDAANASDEDQQIDLDSVAEQDAVPQIQEEEYDSDEHHTHVVVESFDPEQQAFEKATATAANAPARKSKADGASSAAPSSVEILPPSSRRVNKAKANASQGEEKSDAHQEENVSQKRLHISGLTASFSQEDLIRRFSTFGTVIALDGLGKRDALGQFRPYAYLTLQAPSQQIKRCMNLLSGSVWKGATLRIGEAKPDYQERLSLEKEKRRQQEEENANNPKKPKRLPSGMGFQSYNMEPVDQDAVKNGLAWGWKRTPAGHLVRPLRMRPSHPLPKPSHASTLERIHAGTAEEGEEDQGQSSRRRARVNPRPPTKAHRITIDPTRYGAIHLSGPLLESLAVETGSSTAAFDVSSLGSGEWHCEEIDDEEEAAEDKTHRLVRWQYVAKDGKVLHEEFTKIPIRVVTKAHASSSSLTGNAVNDTAEDVMAQLDFDRYSIAGSDDDLFSGFTSALTPAKAPVEPKRPTISKAAPAAVDDVVDTADIDDLFASLPASSVPTTGINDLFSDLPSTPTPAPQPKRTKVEKPAPTPTPSKKVKGTFIPGLDPEEEDLANFSDGYDEGAAAGPMRDTRQAMNAEEERNKTLALLGEMFGSGSDDEAPASGVADVEAEEAHTASESSSDSSSDSDSEPEAAEEAEVVAESSSSRESLSSSSESESEAADEEIAGVEVDVEAEPAVARAATEIEEDEEDVIMEKAPKSAVEAVAAPTDAKSRRAAFLSSLSDPASSKTKAKDGSYVPIARFDPGTLATTASPEAVAAATPASADSASTSSNTVSQTTNAVQAAEDAQGTKVSLSTLKEMFKPQDRPSSGVTAGFSLGLGADVDAAGGDTGGGFSLMDSLGLEFELEEEEEEEPELQPAFAPASYSNVGFTRFQQSAVPAMQEEERQQKKLGRFFPSSSSSSSWNGGDSQGSVQRWLKPRSEEEKEKDWAKYKEELTKVIKKRHREAARKHKRNFKSMPQQNAAGASVGGGGGGGGGALATVSRG</sequence>
<dbReference type="PANTHER" id="PTHR14577">
    <property type="entry name" value="NUCLEOLAR PROTEIN 12"/>
    <property type="match status" value="1"/>
</dbReference>
<feature type="region of interest" description="Disordered" evidence="8">
    <location>
        <begin position="914"/>
        <end position="949"/>
    </location>
</feature>
<evidence type="ECO:0000256" key="8">
    <source>
        <dbReference type="SAM" id="MobiDB-lite"/>
    </source>
</evidence>
<dbReference type="EMBL" id="OOIN01000037">
    <property type="protein sequence ID" value="SPO31176.1"/>
    <property type="molecule type" value="Genomic_DNA"/>
</dbReference>
<dbReference type="InterPro" id="IPR012677">
    <property type="entry name" value="Nucleotide-bd_a/b_plait_sf"/>
</dbReference>
<feature type="compositionally biased region" description="Basic and acidic residues" evidence="8">
    <location>
        <begin position="189"/>
        <end position="202"/>
    </location>
</feature>
<dbReference type="Proteomes" id="UP000324022">
    <property type="component" value="Unassembled WGS sequence"/>
</dbReference>
<feature type="region of interest" description="Disordered" evidence="8">
    <location>
        <begin position="33"/>
        <end position="203"/>
    </location>
</feature>
<evidence type="ECO:0000256" key="2">
    <source>
        <dbReference type="ARBA" id="ARBA00007175"/>
    </source>
</evidence>
<keyword evidence="6" id="KW-0539">Nucleus</keyword>
<keyword evidence="4 7" id="KW-0694">RNA-binding</keyword>
<gene>
    <name evidence="10" type="ORF">UTRI_06025_B</name>
</gene>
<feature type="compositionally biased region" description="Polar residues" evidence="8">
    <location>
        <begin position="990"/>
        <end position="999"/>
    </location>
</feature>
<evidence type="ECO:0000256" key="4">
    <source>
        <dbReference type="ARBA" id="ARBA00022884"/>
    </source>
</evidence>
<dbReference type="InterPro" id="IPR035979">
    <property type="entry name" value="RBD_domain_sf"/>
</dbReference>
<feature type="region of interest" description="Disordered" evidence="8">
    <location>
        <begin position="377"/>
        <end position="404"/>
    </location>
</feature>
<feature type="compositionally biased region" description="Low complexity" evidence="8">
    <location>
        <begin position="725"/>
        <end position="740"/>
    </location>
</feature>
<dbReference type="InterPro" id="IPR000504">
    <property type="entry name" value="RRM_dom"/>
</dbReference>
<evidence type="ECO:0000256" key="6">
    <source>
        <dbReference type="ARBA" id="ARBA00023242"/>
    </source>
</evidence>
<comment type="subcellular location">
    <subcellularLocation>
        <location evidence="1">Nucleus</location>
        <location evidence="1">Nucleolus</location>
    </subcellularLocation>
</comment>
<keyword evidence="5" id="KW-0175">Coiled coil</keyword>
<dbReference type="Pfam" id="PF09805">
    <property type="entry name" value="Nop25"/>
    <property type="match status" value="1"/>
</dbReference>
<dbReference type="GO" id="GO:0005730">
    <property type="term" value="C:nucleolus"/>
    <property type="evidence" value="ECO:0007669"/>
    <property type="project" value="UniProtKB-SubCell"/>
</dbReference>
<feature type="compositionally biased region" description="Low complexity" evidence="8">
    <location>
        <begin position="141"/>
        <end position="153"/>
    </location>
</feature>
<feature type="region of interest" description="Disordered" evidence="8">
    <location>
        <begin position="676"/>
        <end position="759"/>
    </location>
</feature>
<name>A0A5C3EN95_9BASI</name>
<feature type="region of interest" description="Disordered" evidence="8">
    <location>
        <begin position="588"/>
        <end position="652"/>
    </location>
</feature>
<feature type="compositionally biased region" description="Acidic residues" evidence="8">
    <location>
        <begin position="710"/>
        <end position="724"/>
    </location>
</feature>
<dbReference type="FunFam" id="3.30.70.330:FF:000346">
    <property type="entry name" value="Nucleolar protein 8"/>
    <property type="match status" value="1"/>
</dbReference>
<feature type="domain" description="RRM" evidence="9">
    <location>
        <begin position="204"/>
        <end position="284"/>
    </location>
</feature>
<dbReference type="PANTHER" id="PTHR14577:SF0">
    <property type="entry name" value="NUCLEOLAR PROTEIN 12"/>
    <property type="match status" value="1"/>
</dbReference>
<feature type="compositionally biased region" description="Acidic residues" evidence="8">
    <location>
        <begin position="741"/>
        <end position="759"/>
    </location>
</feature>
<comment type="similarity">
    <text evidence="2">Belongs to the RRP17 family.</text>
</comment>
<evidence type="ECO:0000256" key="3">
    <source>
        <dbReference type="ARBA" id="ARBA00022553"/>
    </source>
</evidence>
<keyword evidence="3" id="KW-0597">Phosphoprotein</keyword>
<evidence type="ECO:0000256" key="5">
    <source>
        <dbReference type="ARBA" id="ARBA00023054"/>
    </source>
</evidence>
<evidence type="ECO:0000256" key="1">
    <source>
        <dbReference type="ARBA" id="ARBA00004604"/>
    </source>
</evidence>
<feature type="compositionally biased region" description="Gly residues" evidence="8">
    <location>
        <begin position="1053"/>
        <end position="1064"/>
    </location>
</feature>
<dbReference type="GO" id="GO:0019843">
    <property type="term" value="F:rRNA binding"/>
    <property type="evidence" value="ECO:0007669"/>
    <property type="project" value="TreeGrafter"/>
</dbReference>
<reference evidence="10 11" key="1">
    <citation type="submission" date="2018-03" db="EMBL/GenBank/DDBJ databases">
        <authorList>
            <person name="Guldener U."/>
        </authorList>
    </citation>
    <scope>NUCLEOTIDE SEQUENCE [LARGE SCALE GENOMIC DNA]</scope>
    <source>
        <strain evidence="10 11">NBRC100155</strain>
    </source>
</reference>
<feature type="compositionally biased region" description="Basic and acidic residues" evidence="8">
    <location>
        <begin position="1005"/>
        <end position="1024"/>
    </location>
</feature>
<feature type="region of interest" description="Disordered" evidence="8">
    <location>
        <begin position="962"/>
        <end position="1071"/>
    </location>
</feature>
<dbReference type="AlphaFoldDB" id="A0A5C3EN95"/>
<feature type="compositionally biased region" description="Acidic residues" evidence="8">
    <location>
        <begin position="83"/>
        <end position="107"/>
    </location>
</feature>
<feature type="compositionally biased region" description="Acidic residues" evidence="8">
    <location>
        <begin position="930"/>
        <end position="941"/>
    </location>
</feature>
<feature type="compositionally biased region" description="Basic residues" evidence="8">
    <location>
        <begin position="389"/>
        <end position="404"/>
    </location>
</feature>
<dbReference type="InterPro" id="IPR034138">
    <property type="entry name" value="NOP8_RRM"/>
</dbReference>
<feature type="region of interest" description="Disordered" evidence="8">
    <location>
        <begin position="294"/>
        <end position="324"/>
    </location>
</feature>
<dbReference type="CDD" id="cd12226">
    <property type="entry name" value="RRM_NOL8"/>
    <property type="match status" value="1"/>
</dbReference>
<evidence type="ECO:0000313" key="11">
    <source>
        <dbReference type="Proteomes" id="UP000324022"/>
    </source>
</evidence>
<feature type="compositionally biased region" description="Basic and acidic residues" evidence="8">
    <location>
        <begin position="37"/>
        <end position="79"/>
    </location>
</feature>
<proteinExistence type="inferred from homology"/>
<evidence type="ECO:0000256" key="7">
    <source>
        <dbReference type="PROSITE-ProRule" id="PRU00176"/>
    </source>
</evidence>
<feature type="compositionally biased region" description="Basic residues" evidence="8">
    <location>
        <begin position="1025"/>
        <end position="1041"/>
    </location>
</feature>
<accession>A0A5C3EN95</accession>
<feature type="region of interest" description="Disordered" evidence="8">
    <location>
        <begin position="886"/>
        <end position="905"/>
    </location>
</feature>
<feature type="compositionally biased region" description="Low complexity" evidence="8">
    <location>
        <begin position="839"/>
        <end position="866"/>
    </location>
</feature>
<evidence type="ECO:0000259" key="9">
    <source>
        <dbReference type="PROSITE" id="PS50102"/>
    </source>
</evidence>
<organism evidence="10 11">
    <name type="scientific">Ustilago trichophora</name>
    <dbReference type="NCBI Taxonomy" id="86804"/>
    <lineage>
        <taxon>Eukaryota</taxon>
        <taxon>Fungi</taxon>
        <taxon>Dikarya</taxon>
        <taxon>Basidiomycota</taxon>
        <taxon>Ustilaginomycotina</taxon>
        <taxon>Ustilaginomycetes</taxon>
        <taxon>Ustilaginales</taxon>
        <taxon>Ustilaginaceae</taxon>
        <taxon>Ustilago</taxon>
    </lineage>
</organism>
<evidence type="ECO:0000313" key="10">
    <source>
        <dbReference type="EMBL" id="SPO31176.1"/>
    </source>
</evidence>